<evidence type="ECO:0000256" key="4">
    <source>
        <dbReference type="ARBA" id="ARBA00023125"/>
    </source>
</evidence>
<reference evidence="8 11" key="5">
    <citation type="submission" date="2020-02" db="EMBL/GenBank/DDBJ databases">
        <title>Newly sequenced genome of strain CSTR1 showed variability in Candidatus Kuenenia stuttgartiensis genomes.</title>
        <authorList>
            <person name="Ding C."/>
            <person name="Adrian L."/>
        </authorList>
    </citation>
    <scope>NUCLEOTIDE SEQUENCE [LARGE SCALE GENOMIC DNA]</scope>
    <source>
        <strain evidence="8 11">CSTR1</strain>
    </source>
</reference>
<dbReference type="EMBL" id="LT934425">
    <property type="protein sequence ID" value="SOH06517.1"/>
    <property type="molecule type" value="Genomic_DNA"/>
</dbReference>
<dbReference type="GO" id="GO:0009035">
    <property type="term" value="F:type I site-specific deoxyribonuclease activity"/>
    <property type="evidence" value="ECO:0007669"/>
    <property type="project" value="UniProtKB-EC"/>
</dbReference>
<evidence type="ECO:0000313" key="8">
    <source>
        <dbReference type="EMBL" id="QII11910.1"/>
    </source>
</evidence>
<evidence type="ECO:0000259" key="6">
    <source>
        <dbReference type="Pfam" id="PF01420"/>
    </source>
</evidence>
<reference evidence="9" key="4">
    <citation type="submission" date="2017-10" db="EMBL/GenBank/DDBJ databases">
        <authorList>
            <person name="Banno H."/>
            <person name="Chua N.-H."/>
        </authorList>
    </citation>
    <scope>NUCLEOTIDE SEQUENCE [LARGE SCALE GENOMIC DNA]</scope>
    <source>
        <strain evidence="9">Kuenenia_mbr1_ru-nijmegen</strain>
    </source>
</reference>
<evidence type="ECO:0000313" key="10">
    <source>
        <dbReference type="Proteomes" id="UP000221734"/>
    </source>
</evidence>
<dbReference type="GO" id="GO:0003677">
    <property type="term" value="F:DNA binding"/>
    <property type="evidence" value="ECO:0007669"/>
    <property type="project" value="UniProtKB-KW"/>
</dbReference>
<evidence type="ECO:0000256" key="5">
    <source>
        <dbReference type="PROSITE-ProRule" id="PRU10099"/>
    </source>
</evidence>
<dbReference type="InterPro" id="IPR044946">
    <property type="entry name" value="Restrct_endonuc_typeI_TRD_sf"/>
</dbReference>
<dbReference type="RefSeq" id="WP_157820779.1">
    <property type="nucleotide sequence ID" value="NZ_CP049055.1"/>
</dbReference>
<dbReference type="Proteomes" id="UP000501926">
    <property type="component" value="Chromosome"/>
</dbReference>
<keyword evidence="10" id="KW-1185">Reference proteome</keyword>
<dbReference type="InterPro" id="IPR020827">
    <property type="entry name" value="Asparaginase/glutaminase_AS1"/>
</dbReference>
<proteinExistence type="inferred from homology"/>
<organism evidence="7">
    <name type="scientific">Kuenenia stuttgartiensis</name>
    <dbReference type="NCBI Taxonomy" id="174633"/>
    <lineage>
        <taxon>Bacteria</taxon>
        <taxon>Pseudomonadati</taxon>
        <taxon>Planctomycetota</taxon>
        <taxon>Candidatus Brocadiia</taxon>
        <taxon>Candidatus Brocadiales</taxon>
        <taxon>Candidatus Brocadiaceae</taxon>
        <taxon>Candidatus Kuenenia</taxon>
    </lineage>
</organism>
<evidence type="ECO:0000313" key="11">
    <source>
        <dbReference type="Proteomes" id="UP000501926"/>
    </source>
</evidence>
<dbReference type="InterPro" id="IPR051212">
    <property type="entry name" value="Type-I_RE_S_subunit"/>
</dbReference>
<dbReference type="EC" id="3.1.21.3" evidence="8"/>
<feature type="domain" description="Type I restriction modification DNA specificity" evidence="6">
    <location>
        <begin position="3"/>
        <end position="117"/>
    </location>
</feature>
<evidence type="ECO:0000313" key="9">
    <source>
        <dbReference type="EMBL" id="SOH06517.1"/>
    </source>
</evidence>
<reference evidence="7" key="1">
    <citation type="journal article" date="2006" name="Nature">
        <title>Deciphering the evolution and metabolism of an anammox bacterium from a community genome.</title>
        <authorList>
            <person name="Strous M."/>
            <person name="Pelletier E."/>
            <person name="Mangenot S."/>
            <person name="Rattei T."/>
            <person name="Lehner A."/>
            <person name="Taylor M.W."/>
            <person name="Horn M."/>
            <person name="Daims H."/>
            <person name="Bartol-Mavel D."/>
            <person name="Wincker P."/>
            <person name="Barbe V."/>
            <person name="Fonknechten N."/>
            <person name="Vallenet D."/>
            <person name="Segurens B."/>
            <person name="Schenowitz-Truong C."/>
            <person name="Medigue C."/>
            <person name="Collingro A."/>
            <person name="Snel B."/>
            <person name="Dutilh B.E."/>
            <person name="OpDenCamp H.J.M."/>
            <person name="vanDerDrift C."/>
            <person name="Cirpus I."/>
            <person name="vanDePas-Schoonen K.T."/>
            <person name="Harhangi H.R."/>
            <person name="vanNiftrik L."/>
            <person name="Schmid M."/>
            <person name="Keltjens J."/>
            <person name="vanDeVossenberg J."/>
            <person name="Kartal B."/>
            <person name="Meier H."/>
            <person name="Frishman D."/>
            <person name="Huynen M.A."/>
            <person name="Mewes H."/>
            <person name="Weissenbach J."/>
            <person name="Jetten M.S.M."/>
            <person name="Wagner M."/>
            <person name="LePaslier D."/>
        </authorList>
    </citation>
    <scope>NUCLEOTIDE SEQUENCE</scope>
</reference>
<dbReference type="PANTHER" id="PTHR43140:SF1">
    <property type="entry name" value="TYPE I RESTRICTION ENZYME ECOKI SPECIFICITY SUBUNIT"/>
    <property type="match status" value="1"/>
</dbReference>
<protein>
    <submittedName>
        <fullName evidence="8">Type I restriction-modification system, specificity subunit S</fullName>
        <ecNumber evidence="8">3.1.21.3</ecNumber>
    </submittedName>
</protein>
<name>Q1Q456_KUEST</name>
<dbReference type="OrthoDB" id="9795776at2"/>
<dbReference type="GO" id="GO:0009307">
    <property type="term" value="P:DNA restriction-modification system"/>
    <property type="evidence" value="ECO:0007669"/>
    <property type="project" value="UniProtKB-KW"/>
</dbReference>
<dbReference type="PROSITE" id="PS00144">
    <property type="entry name" value="ASN_GLN_ASE_1"/>
    <property type="match status" value="1"/>
</dbReference>
<sequence>MTILSENDIVIARTGGTIGKSFLIKDIPVRSLFASYLIRVIPSKNIFPEYLKYFLESPEYWEQLYDAAWGAGQPNVNGTSLSNLIVSLSPLAEQQAIVERVDKLMAMIGELEKQVSERKEQSEMLMQSVLREAFAKG</sequence>
<comment type="similarity">
    <text evidence="2">Belongs to the type-I restriction system S methylase family.</text>
</comment>
<evidence type="ECO:0000256" key="2">
    <source>
        <dbReference type="ARBA" id="ARBA00010923"/>
    </source>
</evidence>
<dbReference type="AlphaFoldDB" id="Q1Q456"/>
<dbReference type="Gene3D" id="3.90.220.20">
    <property type="entry name" value="DNA methylase specificity domains"/>
    <property type="match status" value="1"/>
</dbReference>
<evidence type="ECO:0000256" key="3">
    <source>
        <dbReference type="ARBA" id="ARBA00022747"/>
    </source>
</evidence>
<dbReference type="GO" id="GO:0006520">
    <property type="term" value="P:amino acid metabolic process"/>
    <property type="evidence" value="ECO:0007669"/>
    <property type="project" value="InterPro"/>
</dbReference>
<accession>Q1Q456</accession>
<dbReference type="SUPFAM" id="SSF116734">
    <property type="entry name" value="DNA methylase specificity domain"/>
    <property type="match status" value="1"/>
</dbReference>
<dbReference type="EMBL" id="CP049055">
    <property type="protein sequence ID" value="QII11910.1"/>
    <property type="molecule type" value="Genomic_DNA"/>
</dbReference>
<comment type="similarity">
    <text evidence="1">Belongs to the asparaginase 1 family.</text>
</comment>
<dbReference type="Proteomes" id="UP000221734">
    <property type="component" value="Chromosome Kuenenia_stuttgartiensis_MBR1"/>
</dbReference>
<dbReference type="InterPro" id="IPR000055">
    <property type="entry name" value="Restrct_endonuc_typeI_TRD"/>
</dbReference>
<keyword evidence="4" id="KW-0238">DNA-binding</keyword>
<dbReference type="KEGG" id="kst:KSMBR1_4045"/>
<gene>
    <name evidence="8" type="ORF">KsCSTR_25310</name>
    <name evidence="9" type="ORF">KSMBR1_4045</name>
    <name evidence="7" type="ORF">kuste4029</name>
</gene>
<reference evidence="10" key="3">
    <citation type="submission" date="2017-10" db="EMBL/GenBank/DDBJ databases">
        <authorList>
            <person name="Frank J."/>
        </authorList>
    </citation>
    <scope>NUCLEOTIDE SEQUENCE [LARGE SCALE GENOMIC DNA]</scope>
</reference>
<feature type="active site" evidence="5">
    <location>
        <position position="17"/>
    </location>
</feature>
<evidence type="ECO:0000313" key="7">
    <source>
        <dbReference type="EMBL" id="CAJ74792.1"/>
    </source>
</evidence>
<dbReference type="Pfam" id="PF01420">
    <property type="entry name" value="Methylase_S"/>
    <property type="match status" value="1"/>
</dbReference>
<reference evidence="7" key="2">
    <citation type="submission" date="2006-01" db="EMBL/GenBank/DDBJ databases">
        <authorList>
            <person name="Genoscope"/>
        </authorList>
    </citation>
    <scope>NUCLEOTIDE SEQUENCE</scope>
</reference>
<keyword evidence="8" id="KW-0378">Hydrolase</keyword>
<dbReference type="PANTHER" id="PTHR43140">
    <property type="entry name" value="TYPE-1 RESTRICTION ENZYME ECOKI SPECIFICITY PROTEIN"/>
    <property type="match status" value="1"/>
</dbReference>
<keyword evidence="3" id="KW-0680">Restriction system</keyword>
<dbReference type="EMBL" id="CT573071">
    <property type="protein sequence ID" value="CAJ74792.1"/>
    <property type="molecule type" value="Genomic_DNA"/>
</dbReference>
<evidence type="ECO:0000256" key="1">
    <source>
        <dbReference type="ARBA" id="ARBA00010518"/>
    </source>
</evidence>